<accession>A0AAD3CX68</accession>
<dbReference type="GO" id="GO:0005524">
    <property type="term" value="F:ATP binding"/>
    <property type="evidence" value="ECO:0007669"/>
    <property type="project" value="UniProtKB-KW"/>
</dbReference>
<proteinExistence type="predicted"/>
<sequence>MSDDENEKLNVNNHMPLVKLKVENITYKRPLPTTSTRASLNQSIRKKNDDASDANETSAEKVILNNVSPPAIQPYKLQGWMGPSGSGKTSLLSIVAGMIDYNPEYFSDESYIGINDDPRNILTNKSSRVRGLSGIVWQDDLLLSNLTVRETIEFAARLKTPKQGLDNIDALVDDVLKDLGLTEVQHSLIGNQTGGKGRGISGGERKRVSCAQELVTRPPLIFLDEPTSGLDSSAALDLMKTLQKLCKKGGHSIVTVIHQPRTTIFELFDDLLLLSKGEEIFSGRAHMARNVLESCPIVGTPLPEQTNIADWILDLIIVDEKRMLLPSSNTSDEEECTSSGRCLPTHWQRWKQDQKKELSEHVRVVKNKFLRLSTLEELKNSMPKYAAPFLVQLQLLTRRAVIQTKGEKISRVTIIASCCYILFESIMWFRLTNDTNHIYQRNSLIFFLIIAQANGVVISSVPVFKGFEMALLKRERAKKMYRVFPYFLAKTTADVTTTILLPLLHAMAVFFLTNMRLTEHGGSFFMFSFLFYLTLTAAQSFGLLMSVALPTLQFALVITPALTIFLFIVGGFYIPFANMPAWISWLRWFSFATYGYCGLLVNEWSGNDIPCAETVSLQIGPQNLCPLPGDEVLQSLGITGVLSSIWFNIVMLIVIQVLCRGTAYKLLRNSR</sequence>
<dbReference type="PANTHER" id="PTHR48041:SF91">
    <property type="entry name" value="ABC TRANSPORTER G FAMILY MEMBER 28"/>
    <property type="match status" value="1"/>
</dbReference>
<dbReference type="Gene3D" id="3.40.50.300">
    <property type="entry name" value="P-loop containing nucleotide triphosphate hydrolases"/>
    <property type="match status" value="1"/>
</dbReference>
<dbReference type="PROSITE" id="PS50893">
    <property type="entry name" value="ABC_TRANSPORTER_2"/>
    <property type="match status" value="1"/>
</dbReference>
<name>A0AAD3CX68_9STRA</name>
<dbReference type="GO" id="GO:0016020">
    <property type="term" value="C:membrane"/>
    <property type="evidence" value="ECO:0007669"/>
    <property type="project" value="UniProtKB-SubCell"/>
</dbReference>
<feature type="transmembrane region" description="Helical" evidence="9">
    <location>
        <begin position="443"/>
        <end position="464"/>
    </location>
</feature>
<dbReference type="SMART" id="SM00382">
    <property type="entry name" value="AAA"/>
    <property type="match status" value="1"/>
</dbReference>
<keyword evidence="7 9" id="KW-0472">Membrane</keyword>
<evidence type="ECO:0000256" key="6">
    <source>
        <dbReference type="ARBA" id="ARBA00022989"/>
    </source>
</evidence>
<evidence type="ECO:0000256" key="3">
    <source>
        <dbReference type="ARBA" id="ARBA00022692"/>
    </source>
</evidence>
<dbReference type="SUPFAM" id="SSF52540">
    <property type="entry name" value="P-loop containing nucleoside triphosphate hydrolases"/>
    <property type="match status" value="1"/>
</dbReference>
<evidence type="ECO:0000259" key="10">
    <source>
        <dbReference type="PROSITE" id="PS50893"/>
    </source>
</evidence>
<evidence type="ECO:0000256" key="8">
    <source>
        <dbReference type="SAM" id="MobiDB-lite"/>
    </source>
</evidence>
<dbReference type="Pfam" id="PF01061">
    <property type="entry name" value="ABC2_membrane"/>
    <property type="match status" value="1"/>
</dbReference>
<feature type="transmembrane region" description="Helical" evidence="9">
    <location>
        <begin position="412"/>
        <end position="431"/>
    </location>
</feature>
<keyword evidence="2" id="KW-0813">Transport</keyword>
<feature type="transmembrane region" description="Helical" evidence="9">
    <location>
        <begin position="484"/>
        <end position="512"/>
    </location>
</feature>
<feature type="domain" description="ABC transporter" evidence="10">
    <location>
        <begin position="44"/>
        <end position="301"/>
    </location>
</feature>
<evidence type="ECO:0000256" key="9">
    <source>
        <dbReference type="SAM" id="Phobius"/>
    </source>
</evidence>
<dbReference type="InterPro" id="IPR003439">
    <property type="entry name" value="ABC_transporter-like_ATP-bd"/>
</dbReference>
<dbReference type="InterPro" id="IPR013525">
    <property type="entry name" value="ABC2_TM"/>
</dbReference>
<dbReference type="GO" id="GO:0140359">
    <property type="term" value="F:ABC-type transporter activity"/>
    <property type="evidence" value="ECO:0007669"/>
    <property type="project" value="InterPro"/>
</dbReference>
<evidence type="ECO:0000256" key="2">
    <source>
        <dbReference type="ARBA" id="ARBA00022448"/>
    </source>
</evidence>
<reference evidence="11 12" key="1">
    <citation type="journal article" date="2021" name="Sci. Rep.">
        <title>The genome of the diatom Chaetoceros tenuissimus carries an ancient integrated fragment of an extant virus.</title>
        <authorList>
            <person name="Hongo Y."/>
            <person name="Kimura K."/>
            <person name="Takaki Y."/>
            <person name="Yoshida Y."/>
            <person name="Baba S."/>
            <person name="Kobayashi G."/>
            <person name="Nagasaki K."/>
            <person name="Hano T."/>
            <person name="Tomaru Y."/>
        </authorList>
    </citation>
    <scope>NUCLEOTIDE SEQUENCE [LARGE SCALE GENOMIC DNA]</scope>
    <source>
        <strain evidence="11 12">NIES-3715</strain>
    </source>
</reference>
<keyword evidence="5" id="KW-0067">ATP-binding</keyword>
<dbReference type="AlphaFoldDB" id="A0AAD3CX68"/>
<organism evidence="11 12">
    <name type="scientific">Chaetoceros tenuissimus</name>
    <dbReference type="NCBI Taxonomy" id="426638"/>
    <lineage>
        <taxon>Eukaryota</taxon>
        <taxon>Sar</taxon>
        <taxon>Stramenopiles</taxon>
        <taxon>Ochrophyta</taxon>
        <taxon>Bacillariophyta</taxon>
        <taxon>Coscinodiscophyceae</taxon>
        <taxon>Chaetocerotophycidae</taxon>
        <taxon>Chaetocerotales</taxon>
        <taxon>Chaetocerotaceae</taxon>
        <taxon>Chaetoceros</taxon>
    </lineage>
</organism>
<evidence type="ECO:0000256" key="5">
    <source>
        <dbReference type="ARBA" id="ARBA00022840"/>
    </source>
</evidence>
<feature type="transmembrane region" description="Helical" evidence="9">
    <location>
        <begin position="524"/>
        <end position="547"/>
    </location>
</feature>
<protein>
    <recommendedName>
        <fullName evidence="10">ABC transporter domain-containing protein</fullName>
    </recommendedName>
</protein>
<feature type="transmembrane region" description="Helical" evidence="9">
    <location>
        <begin position="554"/>
        <end position="576"/>
    </location>
</feature>
<keyword evidence="12" id="KW-1185">Reference proteome</keyword>
<keyword evidence="3 9" id="KW-0812">Transmembrane</keyword>
<dbReference type="InterPro" id="IPR003593">
    <property type="entry name" value="AAA+_ATPase"/>
</dbReference>
<evidence type="ECO:0000256" key="1">
    <source>
        <dbReference type="ARBA" id="ARBA00004141"/>
    </source>
</evidence>
<keyword evidence="4" id="KW-0547">Nucleotide-binding</keyword>
<evidence type="ECO:0000313" key="11">
    <source>
        <dbReference type="EMBL" id="GFH53638.1"/>
    </source>
</evidence>
<dbReference type="PANTHER" id="PTHR48041">
    <property type="entry name" value="ABC TRANSPORTER G FAMILY MEMBER 28"/>
    <property type="match status" value="1"/>
</dbReference>
<comment type="caution">
    <text evidence="11">The sequence shown here is derived from an EMBL/GenBank/DDBJ whole genome shotgun (WGS) entry which is preliminary data.</text>
</comment>
<comment type="subcellular location">
    <subcellularLocation>
        <location evidence="1">Membrane</location>
        <topology evidence="1">Multi-pass membrane protein</topology>
    </subcellularLocation>
</comment>
<dbReference type="EMBL" id="BLLK01000047">
    <property type="protein sequence ID" value="GFH53638.1"/>
    <property type="molecule type" value="Genomic_DNA"/>
</dbReference>
<dbReference type="GO" id="GO:0016887">
    <property type="term" value="F:ATP hydrolysis activity"/>
    <property type="evidence" value="ECO:0007669"/>
    <property type="project" value="InterPro"/>
</dbReference>
<dbReference type="Proteomes" id="UP001054902">
    <property type="component" value="Unassembled WGS sequence"/>
</dbReference>
<feature type="compositionally biased region" description="Polar residues" evidence="8">
    <location>
        <begin position="33"/>
        <end position="43"/>
    </location>
</feature>
<feature type="region of interest" description="Disordered" evidence="8">
    <location>
        <begin position="33"/>
        <end position="58"/>
    </location>
</feature>
<evidence type="ECO:0000256" key="4">
    <source>
        <dbReference type="ARBA" id="ARBA00022741"/>
    </source>
</evidence>
<evidence type="ECO:0000313" key="12">
    <source>
        <dbReference type="Proteomes" id="UP001054902"/>
    </source>
</evidence>
<dbReference type="InterPro" id="IPR050352">
    <property type="entry name" value="ABCG_transporters"/>
</dbReference>
<gene>
    <name evidence="11" type="ORF">CTEN210_10114</name>
</gene>
<dbReference type="Pfam" id="PF00005">
    <property type="entry name" value="ABC_tran"/>
    <property type="match status" value="1"/>
</dbReference>
<feature type="transmembrane region" description="Helical" evidence="9">
    <location>
        <begin position="636"/>
        <end position="659"/>
    </location>
</feature>
<dbReference type="InterPro" id="IPR027417">
    <property type="entry name" value="P-loop_NTPase"/>
</dbReference>
<evidence type="ECO:0000256" key="7">
    <source>
        <dbReference type="ARBA" id="ARBA00023136"/>
    </source>
</evidence>
<keyword evidence="6 9" id="KW-1133">Transmembrane helix</keyword>